<proteinExistence type="inferred from homology"/>
<name>A0A0L0G6L4_9EUKA</name>
<dbReference type="GeneID" id="25903741"/>
<dbReference type="Proteomes" id="UP000054560">
    <property type="component" value="Unassembled WGS sequence"/>
</dbReference>
<dbReference type="RefSeq" id="XP_014158466.1">
    <property type="nucleotide sequence ID" value="XM_014302991.1"/>
</dbReference>
<dbReference type="HAMAP" id="MF_00693">
    <property type="entry name" value="Transcrip_reg_TACO1"/>
    <property type="match status" value="1"/>
</dbReference>
<organism evidence="4 5">
    <name type="scientific">Sphaeroforma arctica JP610</name>
    <dbReference type="NCBI Taxonomy" id="667725"/>
    <lineage>
        <taxon>Eukaryota</taxon>
        <taxon>Ichthyosporea</taxon>
        <taxon>Ichthyophonida</taxon>
        <taxon>Sphaeroforma</taxon>
    </lineage>
</organism>
<evidence type="ECO:0000259" key="3">
    <source>
        <dbReference type="Pfam" id="PF20772"/>
    </source>
</evidence>
<dbReference type="InterPro" id="IPR017856">
    <property type="entry name" value="Integrase-like_N"/>
</dbReference>
<dbReference type="InterPro" id="IPR049083">
    <property type="entry name" value="TACO1_YebC_N"/>
</dbReference>
<dbReference type="InterPro" id="IPR002876">
    <property type="entry name" value="Transcrip_reg_TACO1-like"/>
</dbReference>
<dbReference type="PANTHER" id="PTHR12532">
    <property type="entry name" value="TRANSLATIONAL ACTIVATOR OF CYTOCHROME C OXIDASE 1"/>
    <property type="match status" value="1"/>
</dbReference>
<dbReference type="InterPro" id="IPR048300">
    <property type="entry name" value="TACO1_YebC-like_2nd/3rd_dom"/>
</dbReference>
<dbReference type="InterPro" id="IPR029072">
    <property type="entry name" value="YebC-like"/>
</dbReference>
<dbReference type="Pfam" id="PF01709">
    <property type="entry name" value="Transcrip_reg"/>
    <property type="match status" value="1"/>
</dbReference>
<evidence type="ECO:0000313" key="4">
    <source>
        <dbReference type="EMBL" id="KNC84564.1"/>
    </source>
</evidence>
<keyword evidence="5" id="KW-1185">Reference proteome</keyword>
<dbReference type="eggNOG" id="KOG2972">
    <property type="taxonomic scope" value="Eukaryota"/>
</dbReference>
<dbReference type="PANTHER" id="PTHR12532:SF0">
    <property type="entry name" value="TRANSLATIONAL ACTIVATOR OF CYTOCHROME C OXIDASE 1"/>
    <property type="match status" value="1"/>
</dbReference>
<dbReference type="GO" id="GO:0005739">
    <property type="term" value="C:mitochondrion"/>
    <property type="evidence" value="ECO:0007669"/>
    <property type="project" value="TreeGrafter"/>
</dbReference>
<gene>
    <name evidence="4" type="ORF">SARC_03237</name>
</gene>
<dbReference type="InterPro" id="IPR026564">
    <property type="entry name" value="Transcrip_reg_TACO1-like_dom3"/>
</dbReference>
<evidence type="ECO:0008006" key="6">
    <source>
        <dbReference type="Google" id="ProtNLM"/>
    </source>
</evidence>
<comment type="similarity">
    <text evidence="1">Belongs to the TACO1 family.</text>
</comment>
<dbReference type="Gene3D" id="1.10.10.200">
    <property type="match status" value="1"/>
</dbReference>
<dbReference type="EMBL" id="KQ241756">
    <property type="protein sequence ID" value="KNC84564.1"/>
    <property type="molecule type" value="Genomic_DNA"/>
</dbReference>
<accession>A0A0L0G6L4</accession>
<evidence type="ECO:0000313" key="5">
    <source>
        <dbReference type="Proteomes" id="UP000054560"/>
    </source>
</evidence>
<sequence>MLRSRSFGLSLPTTRRQVLSDCFRRHAGHNKWSKIKRDKAMTDFKRGTIFSKLTKQLSLAMKDSNNNKDDDRFKNAMQRCREAQVPKALIDRTLSKATTGRTDPVIYEARGPGGALLYVDCLTDSKGRTNIEIKKILTKNGAQIATPNSLAFMFEKRGFMIVDQSADNALEAAINAGADDVEECDEGEESAMVICQPEELYRVKSALEASGMSVTDCRLTYQPTSLTELDAEDQLQLNDLVELLEEHDDVLEVYTNT</sequence>
<dbReference type="AlphaFoldDB" id="A0A0L0G6L4"/>
<dbReference type="Gene3D" id="3.30.70.980">
    <property type="match status" value="2"/>
</dbReference>
<reference evidence="4 5" key="1">
    <citation type="submission" date="2011-02" db="EMBL/GenBank/DDBJ databases">
        <title>The Genome Sequence of Sphaeroforma arctica JP610.</title>
        <authorList>
            <consortium name="The Broad Institute Genome Sequencing Platform"/>
            <person name="Russ C."/>
            <person name="Cuomo C."/>
            <person name="Young S.K."/>
            <person name="Zeng Q."/>
            <person name="Gargeya S."/>
            <person name="Alvarado L."/>
            <person name="Berlin A."/>
            <person name="Chapman S.B."/>
            <person name="Chen Z."/>
            <person name="Freedman E."/>
            <person name="Gellesch M."/>
            <person name="Goldberg J."/>
            <person name="Griggs A."/>
            <person name="Gujja S."/>
            <person name="Heilman E."/>
            <person name="Heiman D."/>
            <person name="Howarth C."/>
            <person name="Mehta T."/>
            <person name="Neiman D."/>
            <person name="Pearson M."/>
            <person name="Roberts A."/>
            <person name="Saif S."/>
            <person name="Shea T."/>
            <person name="Shenoy N."/>
            <person name="Sisk P."/>
            <person name="Stolte C."/>
            <person name="Sykes S."/>
            <person name="White J."/>
            <person name="Yandava C."/>
            <person name="Burger G."/>
            <person name="Gray M.W."/>
            <person name="Holland P.W.H."/>
            <person name="King N."/>
            <person name="Lang F.B.F."/>
            <person name="Roger A.J."/>
            <person name="Ruiz-Trillo I."/>
            <person name="Haas B."/>
            <person name="Nusbaum C."/>
            <person name="Birren B."/>
        </authorList>
    </citation>
    <scope>NUCLEOTIDE SEQUENCE [LARGE SCALE GENOMIC DNA]</scope>
    <source>
        <strain evidence="4 5">JP610</strain>
    </source>
</reference>
<evidence type="ECO:0000259" key="2">
    <source>
        <dbReference type="Pfam" id="PF01709"/>
    </source>
</evidence>
<feature type="domain" description="TACO1/YebC-like N-terminal" evidence="3">
    <location>
        <begin position="30"/>
        <end position="99"/>
    </location>
</feature>
<dbReference type="OrthoDB" id="2017544at2759"/>
<feature type="domain" description="TACO1/YebC-like second and third" evidence="2">
    <location>
        <begin position="104"/>
        <end position="256"/>
    </location>
</feature>
<dbReference type="SUPFAM" id="SSF75625">
    <property type="entry name" value="YebC-like"/>
    <property type="match status" value="1"/>
</dbReference>
<dbReference type="STRING" id="667725.A0A0L0G6L4"/>
<dbReference type="Pfam" id="PF20772">
    <property type="entry name" value="TACO1_YebC_N"/>
    <property type="match status" value="1"/>
</dbReference>
<evidence type="ECO:0000256" key="1">
    <source>
        <dbReference type="ARBA" id="ARBA00008724"/>
    </source>
</evidence>
<protein>
    <recommendedName>
        <fullName evidence="6">Transcriptional regulatory protein</fullName>
    </recommendedName>
</protein>